<evidence type="ECO:0000256" key="7">
    <source>
        <dbReference type="ARBA" id="ARBA00023180"/>
    </source>
</evidence>
<evidence type="ECO:0000256" key="2">
    <source>
        <dbReference type="ARBA" id="ARBA00004613"/>
    </source>
</evidence>
<comment type="catalytic activity">
    <reaction evidence="1">
        <text>Endotype eliminative cleavage of L-alpha-rhamnopyranosyl-(1-&gt;4)-alpha-D-galactopyranosyluronic acid bonds of rhamnogalacturonan I domains in ramified hairy regions of pectin leaving L-rhamnopyranose at the reducing end and 4-deoxy-4,5-unsaturated D-galactopyranosyluronic acid at the non-reducing end.</text>
        <dbReference type="EC" id="4.2.2.23"/>
    </reaction>
</comment>
<dbReference type="SUPFAM" id="SSF74650">
    <property type="entry name" value="Galactose mutarotase-like"/>
    <property type="match status" value="1"/>
</dbReference>
<evidence type="ECO:0000256" key="1">
    <source>
        <dbReference type="ARBA" id="ARBA00001324"/>
    </source>
</evidence>
<evidence type="ECO:0000256" key="8">
    <source>
        <dbReference type="ARBA" id="ARBA00023239"/>
    </source>
</evidence>
<feature type="region of interest" description="Disordered" evidence="11">
    <location>
        <begin position="431"/>
        <end position="451"/>
    </location>
</feature>
<dbReference type="PANTHER" id="PTHR32018:SF9">
    <property type="entry name" value="RHAMNOGALACTURONATE LYASE B"/>
    <property type="match status" value="1"/>
</dbReference>
<dbReference type="Pfam" id="PF14686">
    <property type="entry name" value="fn3_3"/>
    <property type="match status" value="1"/>
</dbReference>
<feature type="domain" description="Rhamnogalacturonan lyase" evidence="14">
    <location>
        <begin position="338"/>
        <end position="413"/>
    </location>
</feature>
<evidence type="ECO:0000256" key="11">
    <source>
        <dbReference type="SAM" id="MobiDB-lite"/>
    </source>
</evidence>
<keyword evidence="5" id="KW-0964">Secreted</keyword>
<dbReference type="Pfam" id="PF14683">
    <property type="entry name" value="CBM-like"/>
    <property type="match status" value="1"/>
</dbReference>
<dbReference type="GO" id="GO:0030246">
    <property type="term" value="F:carbohydrate binding"/>
    <property type="evidence" value="ECO:0007669"/>
    <property type="project" value="InterPro"/>
</dbReference>
<accession>A0AAE0HIU1</accession>
<protein>
    <recommendedName>
        <fullName evidence="4">rhamnogalacturonan endolyase</fullName>
        <ecNumber evidence="4">4.2.2.23</ecNumber>
    </recommendedName>
</protein>
<gene>
    <name evidence="15" type="ORF">B0H64DRAFT_357314</name>
</gene>
<dbReference type="CDD" id="cd10316">
    <property type="entry name" value="RGL4_M"/>
    <property type="match status" value="1"/>
</dbReference>
<dbReference type="Proteomes" id="UP001278766">
    <property type="component" value="Unassembled WGS sequence"/>
</dbReference>
<evidence type="ECO:0000256" key="10">
    <source>
        <dbReference type="ARBA" id="ARBA00023326"/>
    </source>
</evidence>
<keyword evidence="8" id="KW-0456">Lyase</keyword>
<dbReference type="SUPFAM" id="SSF49785">
    <property type="entry name" value="Galactose-binding domain-like"/>
    <property type="match status" value="1"/>
</dbReference>
<dbReference type="InterPro" id="IPR013784">
    <property type="entry name" value="Carb-bd-like_fold"/>
</dbReference>
<evidence type="ECO:0000256" key="5">
    <source>
        <dbReference type="ARBA" id="ARBA00022525"/>
    </source>
</evidence>
<keyword evidence="9" id="KW-0119">Carbohydrate metabolism</keyword>
<dbReference type="GeneID" id="87838563"/>
<dbReference type="InterPro" id="IPR029411">
    <property type="entry name" value="RG-lyase_III"/>
</dbReference>
<reference evidence="15" key="1">
    <citation type="journal article" date="2023" name="Mol. Phylogenet. Evol.">
        <title>Genome-scale phylogeny and comparative genomics of the fungal order Sordariales.</title>
        <authorList>
            <person name="Hensen N."/>
            <person name="Bonometti L."/>
            <person name="Westerberg I."/>
            <person name="Brannstrom I.O."/>
            <person name="Guillou S."/>
            <person name="Cros-Aarteil S."/>
            <person name="Calhoun S."/>
            <person name="Haridas S."/>
            <person name="Kuo A."/>
            <person name="Mondo S."/>
            <person name="Pangilinan J."/>
            <person name="Riley R."/>
            <person name="LaButti K."/>
            <person name="Andreopoulos B."/>
            <person name="Lipzen A."/>
            <person name="Chen C."/>
            <person name="Yan M."/>
            <person name="Daum C."/>
            <person name="Ng V."/>
            <person name="Clum A."/>
            <person name="Steindorff A."/>
            <person name="Ohm R.A."/>
            <person name="Martin F."/>
            <person name="Silar P."/>
            <person name="Natvig D.O."/>
            <person name="Lalanne C."/>
            <person name="Gautier V."/>
            <person name="Ament-Velasquez S.L."/>
            <person name="Kruys A."/>
            <person name="Hutchinson M.I."/>
            <person name="Powell A.J."/>
            <person name="Barry K."/>
            <person name="Miller A.N."/>
            <person name="Grigoriev I.V."/>
            <person name="Debuchy R."/>
            <person name="Gladieux P."/>
            <person name="Hiltunen Thoren M."/>
            <person name="Johannesson H."/>
        </authorList>
    </citation>
    <scope>NUCLEOTIDE SEQUENCE</scope>
    <source>
        <strain evidence="15">CBS 168.71</strain>
    </source>
</reference>
<feature type="domain" description="Rhamnogalacturonan lyase" evidence="13">
    <location>
        <begin position="426"/>
        <end position="630"/>
    </location>
</feature>
<dbReference type="GO" id="GO:0000272">
    <property type="term" value="P:polysaccharide catabolic process"/>
    <property type="evidence" value="ECO:0007669"/>
    <property type="project" value="UniProtKB-KW"/>
</dbReference>
<evidence type="ECO:0000256" key="4">
    <source>
        <dbReference type="ARBA" id="ARBA00012437"/>
    </source>
</evidence>
<organism evidence="15 16">
    <name type="scientific">Chaetomium fimeti</name>
    <dbReference type="NCBI Taxonomy" id="1854472"/>
    <lineage>
        <taxon>Eukaryota</taxon>
        <taxon>Fungi</taxon>
        <taxon>Dikarya</taxon>
        <taxon>Ascomycota</taxon>
        <taxon>Pezizomycotina</taxon>
        <taxon>Sordariomycetes</taxon>
        <taxon>Sordariomycetidae</taxon>
        <taxon>Sordariales</taxon>
        <taxon>Chaetomiaceae</taxon>
        <taxon>Chaetomium</taxon>
    </lineage>
</organism>
<dbReference type="Gene3D" id="2.60.120.260">
    <property type="entry name" value="Galactose-binding domain-like"/>
    <property type="match status" value="1"/>
</dbReference>
<feature type="compositionally biased region" description="Basic and acidic residues" evidence="11">
    <location>
        <begin position="436"/>
        <end position="451"/>
    </location>
</feature>
<dbReference type="InterPro" id="IPR014718">
    <property type="entry name" value="GH-type_carb-bd"/>
</dbReference>
<evidence type="ECO:0000259" key="14">
    <source>
        <dbReference type="Pfam" id="PF14686"/>
    </source>
</evidence>
<dbReference type="InterPro" id="IPR051850">
    <property type="entry name" value="Polysacch_Lyase_4"/>
</dbReference>
<keyword evidence="7" id="KW-0325">Glycoprotein</keyword>
<evidence type="ECO:0000259" key="13">
    <source>
        <dbReference type="Pfam" id="PF14683"/>
    </source>
</evidence>
<dbReference type="EMBL" id="JAUEPN010000003">
    <property type="protein sequence ID" value="KAK3297384.1"/>
    <property type="molecule type" value="Genomic_DNA"/>
</dbReference>
<evidence type="ECO:0000256" key="6">
    <source>
        <dbReference type="ARBA" id="ARBA00022729"/>
    </source>
</evidence>
<name>A0AAE0HIU1_9PEZI</name>
<keyword evidence="10" id="KW-0624">Polysaccharide degradation</keyword>
<dbReference type="GO" id="GO:0005576">
    <property type="term" value="C:extracellular region"/>
    <property type="evidence" value="ECO:0007669"/>
    <property type="project" value="UniProtKB-SubCell"/>
</dbReference>
<dbReference type="PANTHER" id="PTHR32018">
    <property type="entry name" value="RHAMNOGALACTURONATE LYASE FAMILY PROTEIN"/>
    <property type="match status" value="1"/>
</dbReference>
<dbReference type="SUPFAM" id="SSF49452">
    <property type="entry name" value="Starch-binding domain-like"/>
    <property type="match status" value="1"/>
</dbReference>
<evidence type="ECO:0000313" key="15">
    <source>
        <dbReference type="EMBL" id="KAK3297384.1"/>
    </source>
</evidence>
<dbReference type="Gene3D" id="2.60.40.1120">
    <property type="entry name" value="Carboxypeptidase-like, regulatory domain"/>
    <property type="match status" value="1"/>
</dbReference>
<dbReference type="InterPro" id="IPR008979">
    <property type="entry name" value="Galactose-bd-like_sf"/>
</dbReference>
<keyword evidence="6 12" id="KW-0732">Signal</keyword>
<evidence type="ECO:0000313" key="16">
    <source>
        <dbReference type="Proteomes" id="UP001278766"/>
    </source>
</evidence>
<proteinExistence type="inferred from homology"/>
<dbReference type="AlphaFoldDB" id="A0AAE0HIU1"/>
<feature type="chain" id="PRO_5041947448" description="rhamnogalacturonan endolyase" evidence="12">
    <location>
        <begin position="19"/>
        <end position="642"/>
    </location>
</feature>
<dbReference type="EC" id="4.2.2.23" evidence="4"/>
<sequence length="642" mass="70813">MKLLPLPLLSLWAAVASATIAASESNAGINVKNDRLTFSVSKSAGTINGLTLDGQDLLGSGGRLYLDCHCDSGYWDGGSFQLYKGTDQSGTDYAGVRISAKVGSGRTFESYYFLRDGETGLHTFGRAAYPNGGALGEMRFLFRPNTAIWNHLSSSDEMWSVLPTDAGRTTVQDTTYRISGDGIDAQYRTQMSDYFSKYMFSESWEYHTHHGLFADGQGTRDGSSYGAWLVMNTKDTYYNGPKWSDLTVDGIVYNYIISNHHGNGNPDTQNFDRTFGPQYYYFNKGPKNASVNDLRSDAGHFADPSWNADFYDSIAEYVPGYLPTSARGTWAGRIQLPEGVTEPIAVLASNGRDFQDNNLATKDRQYWGEVSSNGEITIPRVAAGTYRLTIYGTGIFGQYIQDNVVVKAGDTTTTTATWAAESAGSELWRIGTPDRSSGDFRHGNERDETRTNKPKQYRLYWAVHDFPKDFPDGVNFHVGKSDIKRDFNYMQWSVFGGKGNSIRPEPYYTNVNAWNVTFNATPDQLEGKTEATFTVQLAGVKTSAGNTDDTGKPFANLDYTVTVNGRPLPVWTIPANHSSSCGARSGASCYNTRNLWTFDASYLKQGLNTFTLALPARATAPESAVLPESVYLQYDALRLEVA</sequence>
<evidence type="ECO:0000256" key="3">
    <source>
        <dbReference type="ARBA" id="ARBA00010418"/>
    </source>
</evidence>
<dbReference type="CDD" id="cd10320">
    <property type="entry name" value="RGL4_N"/>
    <property type="match status" value="1"/>
</dbReference>
<reference evidence="15" key="2">
    <citation type="submission" date="2023-06" db="EMBL/GenBank/DDBJ databases">
        <authorList>
            <consortium name="Lawrence Berkeley National Laboratory"/>
            <person name="Haridas S."/>
            <person name="Hensen N."/>
            <person name="Bonometti L."/>
            <person name="Westerberg I."/>
            <person name="Brannstrom I.O."/>
            <person name="Guillou S."/>
            <person name="Cros-Aarteil S."/>
            <person name="Calhoun S."/>
            <person name="Kuo A."/>
            <person name="Mondo S."/>
            <person name="Pangilinan J."/>
            <person name="Riley R."/>
            <person name="Labutti K."/>
            <person name="Andreopoulos B."/>
            <person name="Lipzen A."/>
            <person name="Chen C."/>
            <person name="Yanf M."/>
            <person name="Daum C."/>
            <person name="Ng V."/>
            <person name="Clum A."/>
            <person name="Steindorff A."/>
            <person name="Ohm R."/>
            <person name="Martin F."/>
            <person name="Silar P."/>
            <person name="Natvig D."/>
            <person name="Lalanne C."/>
            <person name="Gautier V."/>
            <person name="Ament-Velasquez S.L."/>
            <person name="Kruys A."/>
            <person name="Hutchinson M.I."/>
            <person name="Powell A.J."/>
            <person name="Barry K."/>
            <person name="Miller A.N."/>
            <person name="Grigoriev I.V."/>
            <person name="Debuchy R."/>
            <person name="Gladieux P."/>
            <person name="Thoren M.H."/>
            <person name="Johannesson H."/>
        </authorList>
    </citation>
    <scope>NUCLEOTIDE SEQUENCE</scope>
    <source>
        <strain evidence="15">CBS 168.71</strain>
    </source>
</reference>
<dbReference type="RefSeq" id="XP_062660898.1">
    <property type="nucleotide sequence ID" value="XM_062801615.1"/>
</dbReference>
<keyword evidence="16" id="KW-1185">Reference proteome</keyword>
<evidence type="ECO:0000256" key="9">
    <source>
        <dbReference type="ARBA" id="ARBA00023277"/>
    </source>
</evidence>
<dbReference type="GO" id="GO:0102210">
    <property type="term" value="F:rhamnogalacturonan endolyase activity"/>
    <property type="evidence" value="ECO:0007669"/>
    <property type="project" value="UniProtKB-EC"/>
</dbReference>
<dbReference type="Gene3D" id="2.70.98.10">
    <property type="match status" value="1"/>
</dbReference>
<feature type="signal peptide" evidence="12">
    <location>
        <begin position="1"/>
        <end position="18"/>
    </location>
</feature>
<dbReference type="InterPro" id="IPR011013">
    <property type="entry name" value="Gal_mutarotase_sf_dom"/>
</dbReference>
<comment type="subcellular location">
    <subcellularLocation>
        <location evidence="2">Secreted</location>
    </subcellularLocation>
</comment>
<dbReference type="InterPro" id="IPR029413">
    <property type="entry name" value="RG-lyase_II"/>
</dbReference>
<comment type="caution">
    <text evidence="15">The sequence shown here is derived from an EMBL/GenBank/DDBJ whole genome shotgun (WGS) entry which is preliminary data.</text>
</comment>
<comment type="similarity">
    <text evidence="3">Belongs to the polysaccharide lyase 4 family.</text>
</comment>
<evidence type="ECO:0000256" key="12">
    <source>
        <dbReference type="SAM" id="SignalP"/>
    </source>
</evidence>